<dbReference type="EMBL" id="QRAO01000006">
    <property type="protein sequence ID" value="RDK83869.1"/>
    <property type="molecule type" value="Genomic_DNA"/>
</dbReference>
<comment type="caution">
    <text evidence="2">The sequence shown here is derived from an EMBL/GenBank/DDBJ whole genome shotgun (WGS) entry which is preliminary data.</text>
</comment>
<evidence type="ECO:0000313" key="2">
    <source>
        <dbReference type="EMBL" id="RDK83869.1"/>
    </source>
</evidence>
<dbReference type="Pfam" id="PF13566">
    <property type="entry name" value="DUF4130"/>
    <property type="match status" value="1"/>
</dbReference>
<proteinExistence type="predicted"/>
<evidence type="ECO:0000259" key="1">
    <source>
        <dbReference type="Pfam" id="PF13566"/>
    </source>
</evidence>
<evidence type="ECO:0000313" key="3">
    <source>
        <dbReference type="Proteomes" id="UP000255317"/>
    </source>
</evidence>
<protein>
    <submittedName>
        <fullName evidence="2">Putative DNA metabolism protein</fullName>
    </submittedName>
</protein>
<gene>
    <name evidence="2" type="ORF">C8D94_10682</name>
</gene>
<dbReference type="InterPro" id="IPR025404">
    <property type="entry name" value="DUF4130"/>
</dbReference>
<dbReference type="NCBIfam" id="TIGR03915">
    <property type="entry name" value="SAM_7_link_chp"/>
    <property type="match status" value="1"/>
</dbReference>
<dbReference type="InterPro" id="IPR023875">
    <property type="entry name" value="DNA_repair_put"/>
</dbReference>
<dbReference type="Proteomes" id="UP000255317">
    <property type="component" value="Unassembled WGS sequence"/>
</dbReference>
<keyword evidence="3" id="KW-1185">Reference proteome</keyword>
<accession>A0A370Q6D1</accession>
<dbReference type="AlphaFoldDB" id="A0A370Q6D1"/>
<sequence>MLYDGTFEGFLSTVFQIFEEKLTNVIIEKEALATETLFDRTETVVTDTQKAQRVWKGLAQRCSGEGRNNIYKAFLSEIFTIENTLLHFIQRTFSEGDIRKSKKIHTDFADPEILKISKVVKMVHREKHRMDAFVRFRLTKDGLYFATVSPDFNVLPLNAKHFKNRYADQKWLIYDTRRKYGIYYDLECVDYISLEVSNTINNASMATYYFTEDEQVFQELWQNYFKSTNIPSRKNLKLHVQHVPKRYWKYLSEKFPDLKK</sequence>
<name>A0A370Q6D1_9FLAO</name>
<organism evidence="2 3">
    <name type="scientific">Marinirhabdus gelatinilytica</name>
    <dbReference type="NCBI Taxonomy" id="1703343"/>
    <lineage>
        <taxon>Bacteria</taxon>
        <taxon>Pseudomonadati</taxon>
        <taxon>Bacteroidota</taxon>
        <taxon>Flavobacteriia</taxon>
        <taxon>Flavobacteriales</taxon>
        <taxon>Flavobacteriaceae</taxon>
    </lineage>
</organism>
<reference evidence="2 3" key="1">
    <citation type="submission" date="2018-07" db="EMBL/GenBank/DDBJ databases">
        <title>Genomic Encyclopedia of Type Strains, Phase IV (KMG-IV): sequencing the most valuable type-strain genomes for metagenomic binning, comparative biology and taxonomic classification.</title>
        <authorList>
            <person name="Goeker M."/>
        </authorList>
    </citation>
    <scope>NUCLEOTIDE SEQUENCE [LARGE SCALE GENOMIC DNA]</scope>
    <source>
        <strain evidence="2 3">DSM 101478</strain>
    </source>
</reference>
<feature type="domain" description="DUF4130" evidence="1">
    <location>
        <begin position="82"/>
        <end position="253"/>
    </location>
</feature>